<dbReference type="RefSeq" id="WP_199469217.1">
    <property type="nucleotide sequence ID" value="NZ_JAEMNX010000018.1"/>
</dbReference>
<name>A0A934N0R3_9GAMM</name>
<organism evidence="2 3">
    <name type="scientific">Marinomonas transparens</name>
    <dbReference type="NCBI Taxonomy" id="2795388"/>
    <lineage>
        <taxon>Bacteria</taxon>
        <taxon>Pseudomonadati</taxon>
        <taxon>Pseudomonadota</taxon>
        <taxon>Gammaproteobacteria</taxon>
        <taxon>Oceanospirillales</taxon>
        <taxon>Oceanospirillaceae</taxon>
        <taxon>Marinomonas</taxon>
    </lineage>
</organism>
<dbReference type="Proteomes" id="UP000628710">
    <property type="component" value="Unassembled WGS sequence"/>
</dbReference>
<dbReference type="InterPro" id="IPR031768">
    <property type="entry name" value="CBM60_xylan-bd"/>
</dbReference>
<comment type="caution">
    <text evidence="2">The sequence shown here is derived from an EMBL/GenBank/DDBJ whole genome shotgun (WGS) entry which is preliminary data.</text>
</comment>
<dbReference type="AlphaFoldDB" id="A0A934N0R3"/>
<feature type="domain" description="Carbohydrate binding module xylan-binding" evidence="1">
    <location>
        <begin position="707"/>
        <end position="783"/>
    </location>
</feature>
<sequence>MLSGFSANAQAGIFDDIADVFDDIIDQIENLFSSAGNVAESVVEKIDTTVIANITGRCTTVKADDDSGNSETTNVVEQCGHSIVELKDVFEDLGGEIAEQAQAVENSLGEIAQEEWEDATEPFTNASKEVVAFLGDTSFNAVKGVTTDLLTAMQDPKTTLANIPIPLDEFASTTDLDLTYTIPLGAAALELGLRGAGTKTIGQDGVNFVGLTGKLFVRLRTVAGLGYTPMAWAQITYANPIIKIEDDRITGIFVMQPNGSISLSAVGLPLQFSASLEQLVKAPGLQKITVLQKLAQAVSFDADVGTVAISFPLTNQTDTRFNFDLEISAGVDAIVNIFGGWNVKILERVSWSRNFTLDVPPLQLPLSSIPAGLLGELEANSEASYAEKIASYTFDDSGSNLIEDMSGYGNHATLVGGVTLQDGAAYLNGNDGYIDLPDNLMANADAITIYSEIYINEEQASPYFIYGLGNSNGDWGDGYLFTTGDIYRSALSNCNWTCEESTFEERLKVPRGSWQQLVYTVEDNVATTYLNGDIVSQNTNITIKPSDIGNGNTAANYIGRSLYSNDHYFNGAVRHFEIWNGALTHDEIISKFGDTNTITVRARGTNGSEQVSLIIGGSTIDTWTMSTSMQDYRVNTSVRGDIRVAFLNDGGDVQVDYISVNGQVRQSEDQDDNTGVWGNGSCGGGTYSDWLHCIGSIGYGTVLDQSTITVNARGTTGSEQVSLTIGGSTIQTWTLSTSMQDYTVTTPERGEVRVAFINDNDGDRDVQVDFIRVDGQVRQAEDQDDNTGVWGNDSCGGGTYSDWLNCNGSIGFGSN</sequence>
<proteinExistence type="predicted"/>
<dbReference type="Gene3D" id="2.60.60.40">
    <property type="match status" value="2"/>
</dbReference>
<dbReference type="SUPFAM" id="SSF49899">
    <property type="entry name" value="Concanavalin A-like lectins/glucanases"/>
    <property type="match status" value="1"/>
</dbReference>
<dbReference type="Gene3D" id="2.60.120.200">
    <property type="match status" value="1"/>
</dbReference>
<keyword evidence="3" id="KW-1185">Reference proteome</keyword>
<protein>
    <recommendedName>
        <fullName evidence="1">Carbohydrate binding module xylan-binding domain-containing protein</fullName>
    </recommendedName>
</protein>
<dbReference type="Pfam" id="PF16841">
    <property type="entry name" value="CBM60"/>
    <property type="match status" value="2"/>
</dbReference>
<dbReference type="InterPro" id="IPR013320">
    <property type="entry name" value="ConA-like_dom_sf"/>
</dbReference>
<evidence type="ECO:0000313" key="2">
    <source>
        <dbReference type="EMBL" id="MBJ7538810.1"/>
    </source>
</evidence>
<evidence type="ECO:0000259" key="1">
    <source>
        <dbReference type="Pfam" id="PF16841"/>
    </source>
</evidence>
<dbReference type="Pfam" id="PF13385">
    <property type="entry name" value="Laminin_G_3"/>
    <property type="match status" value="1"/>
</dbReference>
<feature type="domain" description="Carbohydrate binding module xylan-binding" evidence="1">
    <location>
        <begin position="597"/>
        <end position="670"/>
    </location>
</feature>
<accession>A0A934N0R3</accession>
<reference evidence="2" key="1">
    <citation type="submission" date="2020-12" db="EMBL/GenBank/DDBJ databases">
        <title>Marinomonas arctica sp. nov., a psychrotolerant bacterium isolated from the Arctic.</title>
        <authorList>
            <person name="Zhang Y."/>
        </authorList>
    </citation>
    <scope>NUCLEOTIDE SEQUENCE</scope>
    <source>
        <strain evidence="2">C1424</strain>
    </source>
</reference>
<dbReference type="EMBL" id="JAEMNX010000018">
    <property type="protein sequence ID" value="MBJ7538810.1"/>
    <property type="molecule type" value="Genomic_DNA"/>
</dbReference>
<gene>
    <name evidence="2" type="ORF">I8J31_14075</name>
</gene>
<evidence type="ECO:0000313" key="3">
    <source>
        <dbReference type="Proteomes" id="UP000628710"/>
    </source>
</evidence>